<evidence type="ECO:0000256" key="4">
    <source>
        <dbReference type="ARBA" id="ARBA00037112"/>
    </source>
</evidence>
<dbReference type="EMBL" id="CAJPDT010000003">
    <property type="protein sequence ID" value="CAF9907334.1"/>
    <property type="molecule type" value="Genomic_DNA"/>
</dbReference>
<proteinExistence type="inferred from homology"/>
<protein>
    <recommendedName>
        <fullName evidence="5">Oxidation resistance protein 1</fullName>
    </recommendedName>
</protein>
<dbReference type="SMART" id="SM00584">
    <property type="entry name" value="TLDc"/>
    <property type="match status" value="1"/>
</dbReference>
<dbReference type="AlphaFoldDB" id="A0A8H3ELB6"/>
<feature type="compositionally biased region" description="Polar residues" evidence="6">
    <location>
        <begin position="242"/>
        <end position="255"/>
    </location>
</feature>
<name>A0A8H3ELB6_9LECA</name>
<dbReference type="PROSITE" id="PS51886">
    <property type="entry name" value="TLDC"/>
    <property type="match status" value="1"/>
</dbReference>
<accession>A0A8H3ELB6</accession>
<comment type="function">
    <text evidence="4">May be involved in protection from oxidative damage.</text>
</comment>
<evidence type="ECO:0000256" key="2">
    <source>
        <dbReference type="ARBA" id="ARBA00009540"/>
    </source>
</evidence>
<dbReference type="GO" id="GO:0005634">
    <property type="term" value="C:nucleus"/>
    <property type="evidence" value="ECO:0007669"/>
    <property type="project" value="TreeGrafter"/>
</dbReference>
<feature type="compositionally biased region" description="Low complexity" evidence="6">
    <location>
        <begin position="7"/>
        <end position="25"/>
    </location>
</feature>
<feature type="domain" description="TLDc" evidence="7">
    <location>
        <begin position="100"/>
        <end position="338"/>
    </location>
</feature>
<dbReference type="GO" id="GO:0006979">
    <property type="term" value="P:response to oxidative stress"/>
    <property type="evidence" value="ECO:0007669"/>
    <property type="project" value="TreeGrafter"/>
</dbReference>
<dbReference type="OrthoDB" id="26679at2759"/>
<feature type="region of interest" description="Disordered" evidence="6">
    <location>
        <begin position="201"/>
        <end position="255"/>
    </location>
</feature>
<dbReference type="InterPro" id="IPR006571">
    <property type="entry name" value="TLDc_dom"/>
</dbReference>
<feature type="compositionally biased region" description="Low complexity" evidence="6">
    <location>
        <begin position="223"/>
        <end position="241"/>
    </location>
</feature>
<feature type="region of interest" description="Disordered" evidence="6">
    <location>
        <begin position="1"/>
        <end position="28"/>
    </location>
</feature>
<dbReference type="PANTHER" id="PTHR23354:SF62">
    <property type="entry name" value="MUSTARD, ISOFORM V"/>
    <property type="match status" value="1"/>
</dbReference>
<evidence type="ECO:0000313" key="8">
    <source>
        <dbReference type="EMBL" id="CAF9907334.1"/>
    </source>
</evidence>
<dbReference type="PANTHER" id="PTHR23354">
    <property type="entry name" value="NUCLEOLAR PROTEIN 7/ESTROGEN RECEPTOR COACTIVATOR-RELATED"/>
    <property type="match status" value="1"/>
</dbReference>
<comment type="similarity">
    <text evidence="2">Belongs to the OXR1 family.</text>
</comment>
<evidence type="ECO:0000256" key="1">
    <source>
        <dbReference type="ARBA" id="ARBA00004173"/>
    </source>
</evidence>
<dbReference type="Proteomes" id="UP000664534">
    <property type="component" value="Unassembled WGS sequence"/>
</dbReference>
<comment type="subcellular location">
    <subcellularLocation>
        <location evidence="1">Mitochondrion</location>
    </subcellularLocation>
</comment>
<keyword evidence="9" id="KW-1185">Reference proteome</keyword>
<evidence type="ECO:0000259" key="7">
    <source>
        <dbReference type="PROSITE" id="PS51886"/>
    </source>
</evidence>
<evidence type="ECO:0000256" key="3">
    <source>
        <dbReference type="ARBA" id="ARBA00023128"/>
    </source>
</evidence>
<sequence length="338" mass="35923">MSGTPKSASTTGPPSRSPSQTPTSSYLSYPVSHVVSGLYRRLTEPSPNRSAIPRLQTHPSDQDLANDMPNGVYTPPHRTASPFQPPPLTPLTLSGSTSSTILSRTVAEEIRLLIPPRLQLAEQWSLAYSLEQDGVSLGTLYNKCASPKIPRDASFVLVVQDGAGGIFGAYLTSPPHPTSSFYGTGECFLWRVSILPSSSLLSNLPPPPSAPDTENMGRSTTIASPTSRSHSSSHLSPSSATNGGDRTSDGNNVVTASGTSTPDLIRFKAFPYSGVNDYLIFCEQGFLSVGGGDGRYGLWLDGVLERGISSHCMTFGNEPLSEEGQKFEVVGVEVWCVG</sequence>
<keyword evidence="3" id="KW-0496">Mitochondrion</keyword>
<reference evidence="8" key="1">
    <citation type="submission" date="2021-03" db="EMBL/GenBank/DDBJ databases">
        <authorList>
            <person name="Tagirdzhanova G."/>
        </authorList>
    </citation>
    <scope>NUCLEOTIDE SEQUENCE</scope>
</reference>
<evidence type="ECO:0000313" key="9">
    <source>
        <dbReference type="Proteomes" id="UP000664534"/>
    </source>
</evidence>
<dbReference type="GO" id="GO:0005739">
    <property type="term" value="C:mitochondrion"/>
    <property type="evidence" value="ECO:0007669"/>
    <property type="project" value="UniProtKB-SubCell"/>
</dbReference>
<gene>
    <name evidence="8" type="primary">OXR1</name>
    <name evidence="8" type="ORF">IMSHALPRED_005503</name>
</gene>
<organism evidence="8 9">
    <name type="scientific">Imshaugia aleurites</name>
    <dbReference type="NCBI Taxonomy" id="172621"/>
    <lineage>
        <taxon>Eukaryota</taxon>
        <taxon>Fungi</taxon>
        <taxon>Dikarya</taxon>
        <taxon>Ascomycota</taxon>
        <taxon>Pezizomycotina</taxon>
        <taxon>Lecanoromycetes</taxon>
        <taxon>OSLEUM clade</taxon>
        <taxon>Lecanoromycetidae</taxon>
        <taxon>Lecanorales</taxon>
        <taxon>Lecanorineae</taxon>
        <taxon>Parmeliaceae</taxon>
        <taxon>Imshaugia</taxon>
    </lineage>
</organism>
<evidence type="ECO:0000256" key="6">
    <source>
        <dbReference type="SAM" id="MobiDB-lite"/>
    </source>
</evidence>
<evidence type="ECO:0000256" key="5">
    <source>
        <dbReference type="ARBA" id="ARBA00040604"/>
    </source>
</evidence>
<dbReference type="Pfam" id="PF07534">
    <property type="entry name" value="TLD"/>
    <property type="match status" value="2"/>
</dbReference>
<feature type="region of interest" description="Disordered" evidence="6">
    <location>
        <begin position="43"/>
        <end position="96"/>
    </location>
</feature>
<comment type="caution">
    <text evidence="8">The sequence shown here is derived from an EMBL/GenBank/DDBJ whole genome shotgun (WGS) entry which is preliminary data.</text>
</comment>